<sequence>MLKLKDLVNKSFDINMFISKVNCCLRQFHYTLKQVSFVLEQSCDQTIDQRLGYTSRFNELKEFYKDKNLVFLDKVSFAISTKAKKDVRS</sequence>
<organism evidence="1 2">
    <name type="scientific">Hepatospora eriocheir</name>
    <dbReference type="NCBI Taxonomy" id="1081669"/>
    <lineage>
        <taxon>Eukaryota</taxon>
        <taxon>Fungi</taxon>
        <taxon>Fungi incertae sedis</taxon>
        <taxon>Microsporidia</taxon>
        <taxon>Hepatosporidae</taxon>
        <taxon>Hepatospora</taxon>
    </lineage>
</organism>
<dbReference type="EMBL" id="LTAI01000113">
    <property type="protein sequence ID" value="ORD99777.1"/>
    <property type="molecule type" value="Genomic_DNA"/>
</dbReference>
<reference evidence="1 2" key="1">
    <citation type="journal article" date="2017" name="Environ. Microbiol.">
        <title>Decay of the glycolytic pathway and adaptation to intranuclear parasitism within Enterocytozoonidae microsporidia.</title>
        <authorList>
            <person name="Wiredu Boakye D."/>
            <person name="Jaroenlak P."/>
            <person name="Prachumwat A."/>
            <person name="Williams T.A."/>
            <person name="Bateman K.S."/>
            <person name="Itsathitphaisarn O."/>
            <person name="Sritunyalucksana K."/>
            <person name="Paszkiewicz K.H."/>
            <person name="Moore K.A."/>
            <person name="Stentiford G.D."/>
            <person name="Williams B.A."/>
        </authorList>
    </citation>
    <scope>NUCLEOTIDE SEQUENCE [LARGE SCALE GENOMIC DNA]</scope>
    <source>
        <strain evidence="2">canceri</strain>
    </source>
</reference>
<evidence type="ECO:0000313" key="2">
    <source>
        <dbReference type="Proteomes" id="UP000192501"/>
    </source>
</evidence>
<gene>
    <name evidence="1" type="ORF">A0H76_189</name>
</gene>
<dbReference type="Proteomes" id="UP000192501">
    <property type="component" value="Unassembled WGS sequence"/>
</dbReference>
<evidence type="ECO:0000313" key="1">
    <source>
        <dbReference type="EMBL" id="ORD99777.1"/>
    </source>
</evidence>
<comment type="caution">
    <text evidence="1">The sequence shown here is derived from an EMBL/GenBank/DDBJ whole genome shotgun (WGS) entry which is preliminary data.</text>
</comment>
<accession>A0A1X0QJ26</accession>
<proteinExistence type="predicted"/>
<name>A0A1X0QJ26_9MICR</name>
<dbReference type="AlphaFoldDB" id="A0A1X0QJ26"/>
<protein>
    <submittedName>
        <fullName evidence="1">Uncharacterized protein</fullName>
    </submittedName>
</protein>
<dbReference type="VEuPathDB" id="MicrosporidiaDB:A0H76_189"/>